<dbReference type="InterPro" id="IPR023615">
    <property type="entry name" value="Cyt_c_Oxase_su1_BS"/>
</dbReference>
<evidence type="ECO:0000256" key="4">
    <source>
        <dbReference type="ARBA" id="ARBA00022617"/>
    </source>
</evidence>
<keyword evidence="11 16" id="KW-0408">Iron</keyword>
<evidence type="ECO:0000256" key="7">
    <source>
        <dbReference type="ARBA" id="ARBA00022723"/>
    </source>
</evidence>
<evidence type="ECO:0000256" key="10">
    <source>
        <dbReference type="ARBA" id="ARBA00022989"/>
    </source>
</evidence>
<dbReference type="InterPro" id="IPR000883">
    <property type="entry name" value="Cyt_C_Oxase_1"/>
</dbReference>
<comment type="catalytic activity">
    <reaction evidence="14 16">
        <text>4 Fe(II)-[cytochrome c] + O2 + 8 H(+)(in) = 4 Fe(III)-[cytochrome c] + 2 H2O + 4 H(+)(out)</text>
        <dbReference type="Rhea" id="RHEA:11436"/>
        <dbReference type="Rhea" id="RHEA-COMP:10350"/>
        <dbReference type="Rhea" id="RHEA-COMP:14399"/>
        <dbReference type="ChEBI" id="CHEBI:15377"/>
        <dbReference type="ChEBI" id="CHEBI:15378"/>
        <dbReference type="ChEBI" id="CHEBI:15379"/>
        <dbReference type="ChEBI" id="CHEBI:29033"/>
        <dbReference type="ChEBI" id="CHEBI:29034"/>
        <dbReference type="EC" id="7.1.1.9"/>
    </reaction>
</comment>
<dbReference type="Pfam" id="PF00115">
    <property type="entry name" value="COX1"/>
    <property type="match status" value="1"/>
</dbReference>
<protein>
    <recommendedName>
        <fullName evidence="16">Cytochrome c oxidase subunit 1</fullName>
        <ecNumber evidence="16">7.1.1.9</ecNumber>
    </recommendedName>
</protein>
<proteinExistence type="inferred from homology"/>
<evidence type="ECO:0000256" key="5">
    <source>
        <dbReference type="ARBA" id="ARBA00022660"/>
    </source>
</evidence>
<feature type="transmembrane region" description="Helical" evidence="16">
    <location>
        <begin position="118"/>
        <end position="137"/>
    </location>
</feature>
<feature type="transmembrane region" description="Helical" evidence="16">
    <location>
        <begin position="468"/>
        <end position="489"/>
    </location>
</feature>
<dbReference type="Gene3D" id="1.10.287.70">
    <property type="match status" value="1"/>
</dbReference>
<evidence type="ECO:0000256" key="2">
    <source>
        <dbReference type="ARBA" id="ARBA00004673"/>
    </source>
</evidence>
<evidence type="ECO:0000313" key="19">
    <source>
        <dbReference type="Proteomes" id="UP001484239"/>
    </source>
</evidence>
<evidence type="ECO:0000256" key="12">
    <source>
        <dbReference type="ARBA" id="ARBA00023008"/>
    </source>
</evidence>
<feature type="transmembrane region" description="Helical" evidence="16">
    <location>
        <begin position="354"/>
        <end position="374"/>
    </location>
</feature>
<evidence type="ECO:0000256" key="16">
    <source>
        <dbReference type="RuleBase" id="RU363061"/>
    </source>
</evidence>
<feature type="transmembrane region" description="Helical" evidence="16">
    <location>
        <begin position="36"/>
        <end position="56"/>
    </location>
</feature>
<dbReference type="Proteomes" id="UP001484239">
    <property type="component" value="Unassembled WGS sequence"/>
</dbReference>
<keyword evidence="4 15" id="KW-0349">Heme</keyword>
<dbReference type="PROSITE" id="PS50855">
    <property type="entry name" value="COX1"/>
    <property type="match status" value="1"/>
</dbReference>
<name>A0ABU9E502_9BACT</name>
<dbReference type="InterPro" id="IPR014241">
    <property type="entry name" value="Cyt_c_oxidase_su1_bac"/>
</dbReference>
<dbReference type="Gene3D" id="1.20.210.10">
    <property type="entry name" value="Cytochrome c oxidase-like, subunit I domain"/>
    <property type="match status" value="1"/>
</dbReference>
<keyword evidence="5 15" id="KW-0679">Respiratory chain</keyword>
<feature type="domain" description="Cytochrome oxidase subunit I profile" evidence="17">
    <location>
        <begin position="25"/>
        <end position="531"/>
    </location>
</feature>
<keyword evidence="19" id="KW-1185">Reference proteome</keyword>
<dbReference type="InterPro" id="IPR023616">
    <property type="entry name" value="Cyt_c_oxase-like_su1_dom"/>
</dbReference>
<feature type="transmembrane region" description="Helical" evidence="16">
    <location>
        <begin position="284"/>
        <end position="305"/>
    </location>
</feature>
<dbReference type="PRINTS" id="PR01165">
    <property type="entry name" value="CYCOXIDASEI"/>
</dbReference>
<keyword evidence="12 16" id="KW-0186">Copper</keyword>
<feature type="transmembrane region" description="Helical" evidence="16">
    <location>
        <begin position="394"/>
        <end position="414"/>
    </location>
</feature>
<evidence type="ECO:0000259" key="17">
    <source>
        <dbReference type="PROSITE" id="PS50855"/>
    </source>
</evidence>
<evidence type="ECO:0000256" key="15">
    <source>
        <dbReference type="RuleBase" id="RU000370"/>
    </source>
</evidence>
<feature type="transmembrane region" description="Helical" evidence="16">
    <location>
        <begin position="76"/>
        <end position="97"/>
    </location>
</feature>
<comment type="caution">
    <text evidence="18">The sequence shown here is derived from an EMBL/GenBank/DDBJ whole genome shotgun (WGS) entry which is preliminary data.</text>
</comment>
<dbReference type="EMBL" id="JBBHLI010000001">
    <property type="protein sequence ID" value="MEK9499817.1"/>
    <property type="molecule type" value="Genomic_DNA"/>
</dbReference>
<keyword evidence="8" id="KW-1278">Translocase</keyword>
<dbReference type="SUPFAM" id="SSF81442">
    <property type="entry name" value="Cytochrome c oxidase subunit I-like"/>
    <property type="match status" value="1"/>
</dbReference>
<keyword evidence="16" id="KW-1003">Cell membrane</keyword>
<evidence type="ECO:0000256" key="6">
    <source>
        <dbReference type="ARBA" id="ARBA00022692"/>
    </source>
</evidence>
<keyword evidence="10 16" id="KW-1133">Transmembrane helix</keyword>
<comment type="similarity">
    <text evidence="15">Belongs to the heme-copper respiratory oxidase family.</text>
</comment>
<feature type="transmembrane region" description="Helical" evidence="16">
    <location>
        <begin position="249"/>
        <end position="272"/>
    </location>
</feature>
<feature type="transmembrane region" description="Helical" evidence="16">
    <location>
        <begin position="586"/>
        <end position="604"/>
    </location>
</feature>
<dbReference type="PANTHER" id="PTHR10422">
    <property type="entry name" value="CYTOCHROME C OXIDASE SUBUNIT 1"/>
    <property type="match status" value="1"/>
</dbReference>
<dbReference type="PANTHER" id="PTHR10422:SF18">
    <property type="entry name" value="CYTOCHROME C OXIDASE SUBUNIT 1"/>
    <property type="match status" value="1"/>
</dbReference>
<keyword evidence="7 16" id="KW-0479">Metal-binding</keyword>
<keyword evidence="9 15" id="KW-0249">Electron transport</keyword>
<dbReference type="EC" id="7.1.1.9" evidence="16"/>
<evidence type="ECO:0000256" key="1">
    <source>
        <dbReference type="ARBA" id="ARBA00004141"/>
    </source>
</evidence>
<dbReference type="InterPro" id="IPR036927">
    <property type="entry name" value="Cyt_c_oxase-like_su1_sf"/>
</dbReference>
<comment type="function">
    <text evidence="16">Cytochrome c oxidase is the component of the respiratory chain that catalyzes the reduction of oxygen to water. Subunits 1-3 form the functional core of the enzyme complex. CO I is the catalytic subunit of the enzyme. Electrons originating in cytochrome c are transferred via the copper A center of subunit 2 and heme A of subunit 1 to the bimetallic center formed by heme A3 and copper B.</text>
</comment>
<keyword evidence="6 15" id="KW-0812">Transmembrane</keyword>
<accession>A0ABU9E502</accession>
<evidence type="ECO:0000256" key="3">
    <source>
        <dbReference type="ARBA" id="ARBA00022448"/>
    </source>
</evidence>
<feature type="transmembrane region" description="Helical" evidence="16">
    <location>
        <begin position="426"/>
        <end position="448"/>
    </location>
</feature>
<dbReference type="RefSeq" id="WP_405278106.1">
    <property type="nucleotide sequence ID" value="NZ_CP144380.1"/>
</dbReference>
<reference evidence="18 19" key="1">
    <citation type="submission" date="2024-02" db="EMBL/GenBank/DDBJ databases">
        <title>A novel Gemmatimonadota bacterium.</title>
        <authorList>
            <person name="Du Z.-J."/>
            <person name="Ye Y.-Q."/>
        </authorList>
    </citation>
    <scope>NUCLEOTIDE SEQUENCE [LARGE SCALE GENOMIC DNA]</scope>
    <source>
        <strain evidence="18 19">DH-20</strain>
    </source>
</reference>
<evidence type="ECO:0000256" key="8">
    <source>
        <dbReference type="ARBA" id="ARBA00022967"/>
    </source>
</evidence>
<feature type="transmembrane region" description="Helical" evidence="16">
    <location>
        <begin position="201"/>
        <end position="229"/>
    </location>
</feature>
<feature type="transmembrane region" description="Helical" evidence="16">
    <location>
        <begin position="317"/>
        <end position="342"/>
    </location>
</feature>
<gene>
    <name evidence="18" type="primary">ctaD</name>
    <name evidence="18" type="ORF">WI372_02330</name>
</gene>
<feature type="transmembrane region" description="Helical" evidence="16">
    <location>
        <begin position="163"/>
        <end position="189"/>
    </location>
</feature>
<keyword evidence="13 16" id="KW-0472">Membrane</keyword>
<dbReference type="NCBIfam" id="TIGR02891">
    <property type="entry name" value="CtaD_CoxA"/>
    <property type="match status" value="1"/>
</dbReference>
<evidence type="ECO:0000256" key="14">
    <source>
        <dbReference type="ARBA" id="ARBA00047816"/>
    </source>
</evidence>
<dbReference type="CDD" id="cd01662">
    <property type="entry name" value="Ubiquinol_Oxidase_I"/>
    <property type="match status" value="1"/>
</dbReference>
<evidence type="ECO:0000256" key="11">
    <source>
        <dbReference type="ARBA" id="ARBA00023004"/>
    </source>
</evidence>
<sequence length="615" mass="68274">MSVATESAATTHDAHHGEPTGLWSWITTVDHKRIGIMYFLTSIFFLLVGGLEALLIRIQLFKPENDFISAELYNQLFTMHGTTMIFLVAMPMAVAFFNYVVPLQIGARDVAFPRLNALSYWIYLFGGLYLNASWFVGQAPNTSWVGYANLTSTQFSPGLNVDFWVLGLSILGVSSIMGGVNFITTIINLRAPGMKLMRMPLFTWMTFVTSFLLITALPVIAVALIMLAFDRFFSANFFNVAAGADPVLWQHLFWIFGHPEVYILVLPAFGVISDVIPAFSRKPLFGYPVVVYAGVLIGFIGWGVWSHHMFTSGMGPIADSFFVATTMIIAIPTGVKIFNWMATMWGGAIRFTTAMNFAVGLVALFTVGGLSGVMHASAPVDLQQHDSYFVVAHFHYVIVGGILLGMFSGLYYWFPKVTGRYLSEKAGAWHFWTTMIGFNLTFFPMHFSGMFGMPRRTWTYQSELGVQLYNQMSTVGGFILGISTLIMLYNVLKSAKSGAPAGSNAWGAPSLEWSIPSPPHHYNFPALPEVRSREPMWHDDERAAIEAVTLAHPAKEPEMPGPSFWPIVVASGVTATWALVMTGVWWVPLIGLAYTTFGVFMWAFEDPFKHLESSH</sequence>
<dbReference type="PROSITE" id="PS00077">
    <property type="entry name" value="COX1_CUB"/>
    <property type="match status" value="1"/>
</dbReference>
<comment type="subcellular location">
    <subcellularLocation>
        <location evidence="16">Cell membrane</location>
        <topology evidence="16">Multi-pass membrane protein</topology>
    </subcellularLocation>
    <subcellularLocation>
        <location evidence="1">Membrane</location>
        <topology evidence="1">Multi-pass membrane protein</topology>
    </subcellularLocation>
</comment>
<organism evidence="18 19">
    <name type="scientific">Gaopeijia maritima</name>
    <dbReference type="NCBI Taxonomy" id="3119007"/>
    <lineage>
        <taxon>Bacteria</taxon>
        <taxon>Pseudomonadati</taxon>
        <taxon>Gemmatimonadota</taxon>
        <taxon>Longimicrobiia</taxon>
        <taxon>Gaopeijiales</taxon>
        <taxon>Gaopeijiaceae</taxon>
        <taxon>Gaopeijia</taxon>
    </lineage>
</organism>
<evidence type="ECO:0000256" key="13">
    <source>
        <dbReference type="ARBA" id="ARBA00023136"/>
    </source>
</evidence>
<evidence type="ECO:0000313" key="18">
    <source>
        <dbReference type="EMBL" id="MEK9499817.1"/>
    </source>
</evidence>
<keyword evidence="3 15" id="KW-0813">Transport</keyword>
<evidence type="ECO:0000256" key="9">
    <source>
        <dbReference type="ARBA" id="ARBA00022982"/>
    </source>
</evidence>
<comment type="pathway">
    <text evidence="2 16">Energy metabolism; oxidative phosphorylation.</text>
</comment>